<evidence type="ECO:0000256" key="3">
    <source>
        <dbReference type="ARBA" id="ARBA00022475"/>
    </source>
</evidence>
<feature type="domain" description="EamA" evidence="8">
    <location>
        <begin position="150"/>
        <end position="285"/>
    </location>
</feature>
<keyword evidence="10" id="KW-1185">Reference proteome</keyword>
<dbReference type="InterPro" id="IPR050638">
    <property type="entry name" value="AA-Vitamin_Transporters"/>
</dbReference>
<evidence type="ECO:0000256" key="1">
    <source>
        <dbReference type="ARBA" id="ARBA00004651"/>
    </source>
</evidence>
<dbReference type="KEGG" id="ahal:FTX54_008665"/>
<proteinExistence type="inferred from homology"/>
<evidence type="ECO:0000256" key="5">
    <source>
        <dbReference type="ARBA" id="ARBA00022989"/>
    </source>
</evidence>
<evidence type="ECO:0000313" key="9">
    <source>
        <dbReference type="EMBL" id="WWD78514.1"/>
    </source>
</evidence>
<dbReference type="SUPFAM" id="SSF103481">
    <property type="entry name" value="Multidrug resistance efflux transporter EmrE"/>
    <property type="match status" value="2"/>
</dbReference>
<feature type="transmembrane region" description="Helical" evidence="7">
    <location>
        <begin position="7"/>
        <end position="27"/>
    </location>
</feature>
<organism evidence="9 10">
    <name type="scientific">Alkalicoccus halolimnae</name>
    <dbReference type="NCBI Taxonomy" id="1667239"/>
    <lineage>
        <taxon>Bacteria</taxon>
        <taxon>Bacillati</taxon>
        <taxon>Bacillota</taxon>
        <taxon>Bacilli</taxon>
        <taxon>Bacillales</taxon>
        <taxon>Bacillaceae</taxon>
        <taxon>Alkalicoccus</taxon>
    </lineage>
</organism>
<dbReference type="InterPro" id="IPR000620">
    <property type="entry name" value="EamA_dom"/>
</dbReference>
<feature type="transmembrane region" description="Helical" evidence="7">
    <location>
        <begin position="145"/>
        <end position="168"/>
    </location>
</feature>
<accession>A0A5C7F946</accession>
<feature type="transmembrane region" description="Helical" evidence="7">
    <location>
        <begin position="212"/>
        <end position="233"/>
    </location>
</feature>
<feature type="transmembrane region" description="Helical" evidence="7">
    <location>
        <begin position="269"/>
        <end position="290"/>
    </location>
</feature>
<feature type="transmembrane region" description="Helical" evidence="7">
    <location>
        <begin position="122"/>
        <end position="139"/>
    </location>
</feature>
<evidence type="ECO:0000256" key="6">
    <source>
        <dbReference type="ARBA" id="ARBA00023136"/>
    </source>
</evidence>
<comment type="similarity">
    <text evidence="2">Belongs to the EamA transporter family.</text>
</comment>
<protein>
    <submittedName>
        <fullName evidence="9">DMT family transporter</fullName>
    </submittedName>
</protein>
<reference evidence="9 10" key="1">
    <citation type="submission" date="2024-01" db="EMBL/GenBank/DDBJ databases">
        <title>Complete Genome Sequence of Alkalicoccus halolimnae BZ-SZ-XJ29T, a Moderately Halophilic Bacterium Isolated from a Salt Lake.</title>
        <authorList>
            <person name="Zhao B."/>
        </authorList>
    </citation>
    <scope>NUCLEOTIDE SEQUENCE [LARGE SCALE GENOMIC DNA]</scope>
    <source>
        <strain evidence="9 10">BZ-SZ-XJ29</strain>
    </source>
</reference>
<feature type="transmembrane region" description="Helical" evidence="7">
    <location>
        <begin position="245"/>
        <end position="263"/>
    </location>
</feature>
<dbReference type="GO" id="GO:0005886">
    <property type="term" value="C:plasma membrane"/>
    <property type="evidence" value="ECO:0007669"/>
    <property type="project" value="UniProtKB-SubCell"/>
</dbReference>
<evidence type="ECO:0000256" key="7">
    <source>
        <dbReference type="SAM" id="Phobius"/>
    </source>
</evidence>
<dbReference type="EMBL" id="CP144914">
    <property type="protein sequence ID" value="WWD78514.1"/>
    <property type="molecule type" value="Genomic_DNA"/>
</dbReference>
<dbReference type="AlphaFoldDB" id="A0A5C7F946"/>
<keyword evidence="5 7" id="KW-1133">Transmembrane helix</keyword>
<dbReference type="OrthoDB" id="4529062at2"/>
<dbReference type="PANTHER" id="PTHR32322:SF18">
    <property type="entry name" value="S-ADENOSYLMETHIONINE_S-ADENOSYLHOMOCYSTEINE TRANSPORTER"/>
    <property type="match status" value="1"/>
</dbReference>
<evidence type="ECO:0000256" key="4">
    <source>
        <dbReference type="ARBA" id="ARBA00022692"/>
    </source>
</evidence>
<evidence type="ECO:0000256" key="2">
    <source>
        <dbReference type="ARBA" id="ARBA00007362"/>
    </source>
</evidence>
<dbReference type="PANTHER" id="PTHR32322">
    <property type="entry name" value="INNER MEMBRANE TRANSPORTER"/>
    <property type="match status" value="1"/>
</dbReference>
<feature type="transmembrane region" description="Helical" evidence="7">
    <location>
        <begin position="39"/>
        <end position="56"/>
    </location>
</feature>
<name>A0A5C7F946_9BACI</name>
<feature type="transmembrane region" description="Helical" evidence="7">
    <location>
        <begin position="180"/>
        <end position="200"/>
    </location>
</feature>
<dbReference type="Pfam" id="PF00892">
    <property type="entry name" value="EamA"/>
    <property type="match status" value="2"/>
</dbReference>
<keyword evidence="4 7" id="KW-0812">Transmembrane</keyword>
<evidence type="ECO:0000313" key="10">
    <source>
        <dbReference type="Proteomes" id="UP000321816"/>
    </source>
</evidence>
<dbReference type="InterPro" id="IPR037185">
    <property type="entry name" value="EmrE-like"/>
</dbReference>
<dbReference type="Proteomes" id="UP000321816">
    <property type="component" value="Chromosome"/>
</dbReference>
<feature type="domain" description="EamA" evidence="8">
    <location>
        <begin position="6"/>
        <end position="138"/>
    </location>
</feature>
<keyword evidence="6 7" id="KW-0472">Membrane</keyword>
<gene>
    <name evidence="9" type="ORF">FTX54_008665</name>
</gene>
<keyword evidence="3" id="KW-1003">Cell membrane</keyword>
<feature type="transmembrane region" description="Helical" evidence="7">
    <location>
        <begin position="68"/>
        <end position="88"/>
    </location>
</feature>
<dbReference type="RefSeq" id="WP_147802208.1">
    <property type="nucleotide sequence ID" value="NZ_CP144914.1"/>
</dbReference>
<evidence type="ECO:0000259" key="8">
    <source>
        <dbReference type="Pfam" id="PF00892"/>
    </source>
</evidence>
<sequence length="304" mass="32985">MSRLNTYLLLLFVMVIWGLNVVAVKFLVEHMPPVQMQGLRIGLAGICALLAVCLLREMKSLSKKQWRIVLAASLFGQVGHHSLLAVGLTQTTAANGSLILGLIPLTTAVLAMIFLGDPLTRWRFAGIALGFTGISFIILNPEEGVAMISSGDLYIFLSMLSQAFSFILIKRASGTISPRWMTALMLLIGSVSLLVMSFFVEPGGFSLTSQTGLVWFVFLSSAILATGLGHLLFNAAIQKIGPGQTALFNNFVPFFALIGSYFLLGESIYITQILGFIFIVAGVLFGTGYIEQTVLKKKRAVLRK</sequence>
<feature type="transmembrane region" description="Helical" evidence="7">
    <location>
        <begin position="94"/>
        <end position="115"/>
    </location>
</feature>
<comment type="subcellular location">
    <subcellularLocation>
        <location evidence="1">Cell membrane</location>
        <topology evidence="1">Multi-pass membrane protein</topology>
    </subcellularLocation>
</comment>